<name>A0A3F2RH97_9STRA</name>
<sequence length="197" mass="21700">MTASESTPQGCGPIVGSAEVKCCSRLDKSGHDIYVNCIGEILVWRSVGRCMICHVGVVAGMVKRCHPVQVKGINIHIDPCSKEPHYVHAAEASSQMQHRDFLQSARALIQIQRCCCYQELKNLYMATLGCEVKTRPQLDPLRVGAVPELHPGGINLATARVRVQCSVHRLDCSQTSSWSTHGRPFLRYLSSCSLVDL</sequence>
<dbReference type="EMBL" id="MBAD02001669">
    <property type="protein sequence ID" value="RLN52580.1"/>
    <property type="molecule type" value="Genomic_DNA"/>
</dbReference>
<dbReference type="EMBL" id="MBDO02000339">
    <property type="protein sequence ID" value="RLN56871.1"/>
    <property type="molecule type" value="Genomic_DNA"/>
</dbReference>
<evidence type="ECO:0000313" key="2">
    <source>
        <dbReference type="EMBL" id="RLN56871.1"/>
    </source>
</evidence>
<accession>A0A3F2RH97</accession>
<evidence type="ECO:0000313" key="4">
    <source>
        <dbReference type="Proteomes" id="UP000284657"/>
    </source>
</evidence>
<dbReference type="AlphaFoldDB" id="A0A3F2RH97"/>
<comment type="caution">
    <text evidence="2">The sequence shown here is derived from an EMBL/GenBank/DDBJ whole genome shotgun (WGS) entry which is preliminary data.</text>
</comment>
<evidence type="ECO:0000313" key="3">
    <source>
        <dbReference type="Proteomes" id="UP000277300"/>
    </source>
</evidence>
<gene>
    <name evidence="1" type="ORF">BBJ29_005847</name>
    <name evidence="2" type="ORF">BBP00_00007797</name>
</gene>
<reference evidence="3 4" key="1">
    <citation type="submission" date="2018-07" db="EMBL/GenBank/DDBJ databases">
        <title>Genome sequencing of oomycete isolates from Chile give support for New Zealand origin for Phytophthora kernoviae and make available the first Nothophytophthora sp. genome.</title>
        <authorList>
            <person name="Studholme D.J."/>
            <person name="Sanfuentes E."/>
            <person name="Panda P."/>
            <person name="Hill R."/>
            <person name="Sambles C."/>
            <person name="Grant M."/>
            <person name="Williams N.M."/>
            <person name="Mcdougal R.L."/>
        </authorList>
    </citation>
    <scope>NUCLEOTIDE SEQUENCE [LARGE SCALE GENOMIC DNA]</scope>
    <source>
        <strain evidence="2">Chile6</strain>
        <strain evidence="1">Chile7</strain>
    </source>
</reference>
<proteinExistence type="predicted"/>
<organism evidence="2 3">
    <name type="scientific">Phytophthora kernoviae</name>
    <dbReference type="NCBI Taxonomy" id="325452"/>
    <lineage>
        <taxon>Eukaryota</taxon>
        <taxon>Sar</taxon>
        <taxon>Stramenopiles</taxon>
        <taxon>Oomycota</taxon>
        <taxon>Peronosporomycetes</taxon>
        <taxon>Peronosporales</taxon>
        <taxon>Peronosporaceae</taxon>
        <taxon>Phytophthora</taxon>
    </lineage>
</organism>
<protein>
    <submittedName>
        <fullName evidence="2">Uncharacterized protein</fullName>
    </submittedName>
</protein>
<dbReference type="Proteomes" id="UP000284657">
    <property type="component" value="Unassembled WGS sequence"/>
</dbReference>
<evidence type="ECO:0000313" key="1">
    <source>
        <dbReference type="EMBL" id="RLN52580.1"/>
    </source>
</evidence>
<dbReference type="Proteomes" id="UP000277300">
    <property type="component" value="Unassembled WGS sequence"/>
</dbReference>